<accession>A0A1C1CGT8</accession>
<proteinExistence type="predicted"/>
<organism evidence="2 3">
    <name type="scientific">Cladophialophora carrionii</name>
    <dbReference type="NCBI Taxonomy" id="86049"/>
    <lineage>
        <taxon>Eukaryota</taxon>
        <taxon>Fungi</taxon>
        <taxon>Dikarya</taxon>
        <taxon>Ascomycota</taxon>
        <taxon>Pezizomycotina</taxon>
        <taxon>Eurotiomycetes</taxon>
        <taxon>Chaetothyriomycetidae</taxon>
        <taxon>Chaetothyriales</taxon>
        <taxon>Herpotrichiellaceae</taxon>
        <taxon>Cladophialophora</taxon>
    </lineage>
</organism>
<dbReference type="AlphaFoldDB" id="A0A1C1CGT8"/>
<sequence length="115" mass="12835">MATPLYQVCNGSKPSSQLGPRSYPQIPIWIPQANFVTTSPRRVSCRERHVLSSPSSKEAHERVEELKSSGIPLYPRYRHSPQKRSFESIRAEVDKGNTGDGLDTLSEVAEGKNII</sequence>
<keyword evidence="3" id="KW-1185">Reference proteome</keyword>
<feature type="region of interest" description="Disordered" evidence="1">
    <location>
        <begin position="1"/>
        <end position="20"/>
    </location>
</feature>
<protein>
    <submittedName>
        <fullName evidence="2">Uncharacterized protein</fullName>
    </submittedName>
</protein>
<reference evidence="3" key="1">
    <citation type="submission" date="2015-07" db="EMBL/GenBank/DDBJ databases">
        <authorList>
            <person name="Teixeira M.M."/>
            <person name="Souza R.C."/>
            <person name="Almeida L.G."/>
            <person name="Vicente V.A."/>
            <person name="de Hoog S."/>
            <person name="Bocca A.L."/>
            <person name="de Almeida S.R."/>
            <person name="Vasconcelos A.T."/>
            <person name="Felipe M.S."/>
        </authorList>
    </citation>
    <scope>NUCLEOTIDE SEQUENCE [LARGE SCALE GENOMIC DNA]</scope>
    <source>
        <strain evidence="3">KSF</strain>
    </source>
</reference>
<feature type="compositionally biased region" description="Polar residues" evidence="1">
    <location>
        <begin position="9"/>
        <end position="19"/>
    </location>
</feature>
<evidence type="ECO:0000313" key="2">
    <source>
        <dbReference type="EMBL" id="OCT47733.1"/>
    </source>
</evidence>
<dbReference type="Proteomes" id="UP000094526">
    <property type="component" value="Unassembled WGS sequence"/>
</dbReference>
<evidence type="ECO:0000313" key="3">
    <source>
        <dbReference type="Proteomes" id="UP000094526"/>
    </source>
</evidence>
<gene>
    <name evidence="2" type="ORF">CLCR_03710</name>
</gene>
<name>A0A1C1CGT8_9EURO</name>
<dbReference type="EMBL" id="LGRB01000013">
    <property type="protein sequence ID" value="OCT47733.1"/>
    <property type="molecule type" value="Genomic_DNA"/>
</dbReference>
<comment type="caution">
    <text evidence="2">The sequence shown here is derived from an EMBL/GenBank/DDBJ whole genome shotgun (WGS) entry which is preliminary data.</text>
</comment>
<dbReference type="VEuPathDB" id="FungiDB:CLCR_03710"/>
<evidence type="ECO:0000256" key="1">
    <source>
        <dbReference type="SAM" id="MobiDB-lite"/>
    </source>
</evidence>